<dbReference type="AlphaFoldDB" id="F0LN57"/>
<dbReference type="GeneID" id="31801039"/>
<accession>F0LN57</accession>
<evidence type="ECO:0000313" key="1">
    <source>
        <dbReference type="EMBL" id="ADT85196.1"/>
    </source>
</evidence>
<organism evidence="1 2">
    <name type="scientific">Thermococcus barophilus (strain DSM 11836 / MP)</name>
    <dbReference type="NCBI Taxonomy" id="391623"/>
    <lineage>
        <taxon>Archaea</taxon>
        <taxon>Methanobacteriati</taxon>
        <taxon>Methanobacteriota</taxon>
        <taxon>Thermococci</taxon>
        <taxon>Thermococcales</taxon>
        <taxon>Thermococcaceae</taxon>
        <taxon>Thermococcus</taxon>
    </lineage>
</organism>
<protein>
    <submittedName>
        <fullName evidence="1">Uncharacterized protein</fullName>
    </submittedName>
</protein>
<dbReference type="KEGG" id="tba:TERMP_02223"/>
<reference evidence="1 2" key="1">
    <citation type="journal article" date="2011" name="J. Bacteriol.">
        <title>Complete genome sequence of the hyperthermophilic, piezophilic, heterotrophic, and carboxydotrophic archaeon Thermococcus barophilus MP.</title>
        <authorList>
            <person name="Vannier P."/>
            <person name="Marteinsson V.T."/>
            <person name="Fridjonsson O.H."/>
            <person name="Oger P."/>
            <person name="Jebbar M."/>
        </authorList>
    </citation>
    <scope>NUCLEOTIDE SEQUENCE [LARGE SCALE GENOMIC DNA]</scope>
    <source>
        <strain evidence="2">DSM 11836 / MP</strain>
    </source>
</reference>
<keyword evidence="1" id="KW-0614">Plasmid</keyword>
<dbReference type="RefSeq" id="WP_013747418.1">
    <property type="nucleotide sequence ID" value="NC_015471.1"/>
</dbReference>
<dbReference type="HOGENOM" id="CLU_2893446_0_0_2"/>
<gene>
    <name evidence="1" type="ordered locus">TERMP_02223</name>
</gene>
<keyword evidence="2" id="KW-1185">Reference proteome</keyword>
<evidence type="ECO:0000313" key="2">
    <source>
        <dbReference type="Proteomes" id="UP000007478"/>
    </source>
</evidence>
<geneLocation type="plasmid" evidence="1 2">
    <name>pTBMP1</name>
</geneLocation>
<proteinExistence type="predicted"/>
<dbReference type="OrthoDB" id="386089at2157"/>
<dbReference type="EMBL" id="CP002373">
    <property type="protein sequence ID" value="ADT85196.1"/>
    <property type="molecule type" value="Genomic_DNA"/>
</dbReference>
<dbReference type="Proteomes" id="UP000007478">
    <property type="component" value="Plasmid pTBMP1"/>
</dbReference>
<dbReference type="PATRIC" id="fig|391623.17.peg.2217"/>
<name>F0LN57_THEBM</name>
<sequence length="62" mass="7139">MEDRFEELARAVLGKRVVRVVTGPDGFDLEFDDGTIIELYDVGGYVITSRKEVEKYEKLNQE</sequence>